<dbReference type="NCBIfam" id="TIGR01439">
    <property type="entry name" value="lp_hng_hel_AbrB"/>
    <property type="match status" value="1"/>
</dbReference>
<evidence type="ECO:0000313" key="4">
    <source>
        <dbReference type="Proteomes" id="UP000585507"/>
    </source>
</evidence>
<gene>
    <name evidence="3" type="ORF">GGD55_005153</name>
</gene>
<dbReference type="GO" id="GO:0003677">
    <property type="term" value="F:DNA binding"/>
    <property type="evidence" value="ECO:0007669"/>
    <property type="project" value="UniProtKB-UniRule"/>
</dbReference>
<dbReference type="RefSeq" id="WP_018327417.1">
    <property type="nucleotide sequence ID" value="NZ_JACHBK010000013.1"/>
</dbReference>
<evidence type="ECO:0000313" key="3">
    <source>
        <dbReference type="EMBL" id="MBB5538423.1"/>
    </source>
</evidence>
<organism evidence="3 4">
    <name type="scientific">Rhizobium giardinii</name>
    <dbReference type="NCBI Taxonomy" id="56731"/>
    <lineage>
        <taxon>Bacteria</taxon>
        <taxon>Pseudomonadati</taxon>
        <taxon>Pseudomonadota</taxon>
        <taxon>Alphaproteobacteria</taxon>
        <taxon>Hyphomicrobiales</taxon>
        <taxon>Rhizobiaceae</taxon>
        <taxon>Rhizobium/Agrobacterium group</taxon>
        <taxon>Rhizobium</taxon>
    </lineage>
</organism>
<dbReference type="InterPro" id="IPR037914">
    <property type="entry name" value="SpoVT-AbrB_sf"/>
</dbReference>
<dbReference type="PROSITE" id="PS51740">
    <property type="entry name" value="SPOVT_ABRB"/>
    <property type="match status" value="1"/>
</dbReference>
<evidence type="ECO:0000259" key="2">
    <source>
        <dbReference type="PROSITE" id="PS51740"/>
    </source>
</evidence>
<dbReference type="SUPFAM" id="SSF89447">
    <property type="entry name" value="AbrB/MazE/MraZ-like"/>
    <property type="match status" value="1"/>
</dbReference>
<keyword evidence="4" id="KW-1185">Reference proteome</keyword>
<reference evidence="3 4" key="1">
    <citation type="submission" date="2020-08" db="EMBL/GenBank/DDBJ databases">
        <title>Genomic Encyclopedia of Type Strains, Phase IV (KMG-V): Genome sequencing to study the core and pangenomes of soil and plant-associated prokaryotes.</title>
        <authorList>
            <person name="Whitman W."/>
        </authorList>
    </citation>
    <scope>NUCLEOTIDE SEQUENCE [LARGE SCALE GENOMIC DNA]</scope>
    <source>
        <strain evidence="3 4">SEMIA 4084</strain>
    </source>
</reference>
<comment type="caution">
    <text evidence="3">The sequence shown here is derived from an EMBL/GenBank/DDBJ whole genome shotgun (WGS) entry which is preliminary data.</text>
</comment>
<dbReference type="SMART" id="SM00966">
    <property type="entry name" value="SpoVT_AbrB"/>
    <property type="match status" value="1"/>
</dbReference>
<keyword evidence="1" id="KW-0238">DNA-binding</keyword>
<dbReference type="EMBL" id="JACHBK010000013">
    <property type="protein sequence ID" value="MBB5538423.1"/>
    <property type="molecule type" value="Genomic_DNA"/>
</dbReference>
<feature type="domain" description="SpoVT-AbrB" evidence="2">
    <location>
        <begin position="3"/>
        <end position="48"/>
    </location>
</feature>
<protein>
    <submittedName>
        <fullName evidence="3">Putative addiction module antidote</fullName>
    </submittedName>
</protein>
<evidence type="ECO:0000256" key="1">
    <source>
        <dbReference type="PROSITE-ProRule" id="PRU01076"/>
    </source>
</evidence>
<dbReference type="Gene3D" id="2.10.260.10">
    <property type="match status" value="1"/>
</dbReference>
<dbReference type="InterPro" id="IPR007159">
    <property type="entry name" value="SpoVT-AbrB_dom"/>
</dbReference>
<dbReference type="Proteomes" id="UP000585507">
    <property type="component" value="Unassembled WGS sequence"/>
</dbReference>
<name>A0A7W8UFS0_9HYPH</name>
<sequence>MKVKVRKIGNAEGVVIPKALLRKLGWKAGDQLELSATDNTIRLCAIDPDLERQLEAAHYLMEKYKVALSRLADS</sequence>
<proteinExistence type="predicted"/>
<accession>A0A7W8UFS0</accession>
<dbReference type="Pfam" id="PF04014">
    <property type="entry name" value="MazE_antitoxin"/>
    <property type="match status" value="1"/>
</dbReference>
<dbReference type="AlphaFoldDB" id="A0A7W8UFS0"/>